<evidence type="ECO:0000256" key="3">
    <source>
        <dbReference type="ARBA" id="ARBA00022927"/>
    </source>
</evidence>
<proteinExistence type="inferred from homology"/>
<gene>
    <name evidence="7 9" type="primary">tatC</name>
    <name evidence="9" type="ORF">F8O02_02960</name>
</gene>
<feature type="transmembrane region" description="Helical" evidence="7">
    <location>
        <begin position="102"/>
        <end position="126"/>
    </location>
</feature>
<dbReference type="GO" id="GO:0009977">
    <property type="term" value="F:proton motive force dependent protein transmembrane transporter activity"/>
    <property type="evidence" value="ECO:0007669"/>
    <property type="project" value="TreeGrafter"/>
</dbReference>
<feature type="compositionally biased region" description="Low complexity" evidence="8">
    <location>
        <begin position="261"/>
        <end position="274"/>
    </location>
</feature>
<feature type="compositionally biased region" description="Basic and acidic residues" evidence="8">
    <location>
        <begin position="301"/>
        <end position="314"/>
    </location>
</feature>
<keyword evidence="4 7" id="KW-1133">Transmembrane helix</keyword>
<dbReference type="Proteomes" id="UP000481339">
    <property type="component" value="Unassembled WGS sequence"/>
</dbReference>
<evidence type="ECO:0000256" key="6">
    <source>
        <dbReference type="ARBA" id="ARBA00023136"/>
    </source>
</evidence>
<dbReference type="PANTHER" id="PTHR30371">
    <property type="entry name" value="SEC-INDEPENDENT PROTEIN TRANSLOCASE PROTEIN TATC"/>
    <property type="match status" value="1"/>
</dbReference>
<keyword evidence="7" id="KW-0813">Transport</keyword>
<feature type="transmembrane region" description="Helical" evidence="7">
    <location>
        <begin position="153"/>
        <end position="174"/>
    </location>
</feature>
<reference evidence="9 10" key="1">
    <citation type="submission" date="2019-09" db="EMBL/GenBank/DDBJ databases">
        <title>Phylogeny of genus Pseudoclavibacter and closely related genus.</title>
        <authorList>
            <person name="Li Y."/>
        </authorList>
    </citation>
    <scope>NUCLEOTIDE SEQUENCE [LARGE SCALE GENOMIC DNA]</scope>
    <source>
        <strain evidence="9 10">JCM 16921</strain>
    </source>
</reference>
<feature type="region of interest" description="Disordered" evidence="8">
    <location>
        <begin position="248"/>
        <end position="314"/>
    </location>
</feature>
<keyword evidence="3 7" id="KW-0653">Protein transport</keyword>
<feature type="transmembrane region" description="Helical" evidence="7">
    <location>
        <begin position="69"/>
        <end position="90"/>
    </location>
</feature>
<evidence type="ECO:0000256" key="7">
    <source>
        <dbReference type="HAMAP-Rule" id="MF_00902"/>
    </source>
</evidence>
<evidence type="ECO:0000313" key="10">
    <source>
        <dbReference type="Proteomes" id="UP000481339"/>
    </source>
</evidence>
<comment type="subunit">
    <text evidence="7">The Tat system comprises two distinct complexes: a TatABC complex, containing multiple copies of TatA, TatB and TatC subunits, and a separate TatA complex, containing only TatA subunits. Substrates initially bind to the TatABC complex, which probably triggers association of the separate TatA complex to form the active translocon.</text>
</comment>
<dbReference type="NCBIfam" id="TIGR00945">
    <property type="entry name" value="tatC"/>
    <property type="match status" value="1"/>
</dbReference>
<dbReference type="InterPro" id="IPR002033">
    <property type="entry name" value="TatC"/>
</dbReference>
<protein>
    <recommendedName>
        <fullName evidence="7">Sec-independent protein translocase protein TatC</fullName>
    </recommendedName>
</protein>
<keyword evidence="5 7" id="KW-0811">Translocation</keyword>
<dbReference type="RefSeq" id="WP_158035759.1">
    <property type="nucleotide sequence ID" value="NZ_BAAAZV010000003.1"/>
</dbReference>
<dbReference type="Pfam" id="PF00902">
    <property type="entry name" value="TatC"/>
    <property type="match status" value="1"/>
</dbReference>
<dbReference type="GO" id="GO:0065002">
    <property type="term" value="P:intracellular protein transmembrane transport"/>
    <property type="evidence" value="ECO:0007669"/>
    <property type="project" value="TreeGrafter"/>
</dbReference>
<sequence length="314" mass="34090">MPLSQHLLELQKRLIICALAIVATAIVAWFISPWVMDELRQPLLKVMAETGRQTQINYSDVSSPLNVRMHISVVLGVIMAAPVWLYEVWAFLAPGLRKVEKLYAIGFVGTGVPLFAAGALFGWWAFPNLVRFMSSFASADDVQLISADTYLRFVMNLMLFMGVGFVLPLLLVLLNMLEVMSAKTIVKGWRVAIVVALVFASFITPPTDILSMFLLSLPMLVLYAVACLIAWLHDRRMHRRHARLLSEADAPGSTDSQPGETIASDAGAGSDATAVPAHSAGSAETTARAETPAMGSAGVERGTDHSTGEPHSDR</sequence>
<evidence type="ECO:0000256" key="5">
    <source>
        <dbReference type="ARBA" id="ARBA00023010"/>
    </source>
</evidence>
<feature type="transmembrane region" description="Helical" evidence="7">
    <location>
        <begin position="209"/>
        <end position="232"/>
    </location>
</feature>
<keyword evidence="10" id="KW-1185">Reference proteome</keyword>
<keyword evidence="2 7" id="KW-0812">Transmembrane</keyword>
<evidence type="ECO:0000256" key="1">
    <source>
        <dbReference type="ARBA" id="ARBA00004141"/>
    </source>
</evidence>
<comment type="caution">
    <text evidence="9">The sequence shown here is derived from an EMBL/GenBank/DDBJ whole genome shotgun (WGS) entry which is preliminary data.</text>
</comment>
<evidence type="ECO:0000313" key="9">
    <source>
        <dbReference type="EMBL" id="KAB1632837.1"/>
    </source>
</evidence>
<dbReference type="PANTHER" id="PTHR30371:SF0">
    <property type="entry name" value="SEC-INDEPENDENT PROTEIN TRANSLOCASE PROTEIN TATC, CHLOROPLASTIC-RELATED"/>
    <property type="match status" value="1"/>
</dbReference>
<keyword evidence="7" id="KW-1003">Cell membrane</keyword>
<dbReference type="GO" id="GO:0043953">
    <property type="term" value="P:protein transport by the Tat complex"/>
    <property type="evidence" value="ECO:0007669"/>
    <property type="project" value="UniProtKB-UniRule"/>
</dbReference>
<comment type="function">
    <text evidence="7">Part of the twin-arginine translocation (Tat) system that transports large folded proteins containing a characteristic twin-arginine motif in their signal peptide across membranes. Together with TatB, TatC is part of a receptor directly interacting with Tat signal peptides.</text>
</comment>
<keyword evidence="6 7" id="KW-0472">Membrane</keyword>
<comment type="subcellular location">
    <subcellularLocation>
        <location evidence="7">Cell membrane</location>
        <topology evidence="7">Multi-pass membrane protein</topology>
    </subcellularLocation>
    <subcellularLocation>
        <location evidence="1">Membrane</location>
        <topology evidence="1">Multi-pass membrane protein</topology>
    </subcellularLocation>
</comment>
<feature type="transmembrane region" description="Helical" evidence="7">
    <location>
        <begin position="14"/>
        <end position="36"/>
    </location>
</feature>
<evidence type="ECO:0000256" key="8">
    <source>
        <dbReference type="SAM" id="MobiDB-lite"/>
    </source>
</evidence>
<name>A0A7C8BNM4_9MICO</name>
<dbReference type="HAMAP" id="MF_00902">
    <property type="entry name" value="TatC"/>
    <property type="match status" value="1"/>
</dbReference>
<dbReference type="AlphaFoldDB" id="A0A7C8BNM4"/>
<evidence type="ECO:0000256" key="2">
    <source>
        <dbReference type="ARBA" id="ARBA00022692"/>
    </source>
</evidence>
<dbReference type="PRINTS" id="PR01840">
    <property type="entry name" value="TATCFAMILY"/>
</dbReference>
<comment type="similarity">
    <text evidence="7">Belongs to the TatC family.</text>
</comment>
<accession>A0A7C8BNM4</accession>
<feature type="transmembrane region" description="Helical" evidence="7">
    <location>
        <begin position="186"/>
        <end position="203"/>
    </location>
</feature>
<dbReference type="GO" id="GO:0033281">
    <property type="term" value="C:TAT protein transport complex"/>
    <property type="evidence" value="ECO:0007669"/>
    <property type="project" value="UniProtKB-UniRule"/>
</dbReference>
<dbReference type="EMBL" id="WBKA01000002">
    <property type="protein sequence ID" value="KAB1632837.1"/>
    <property type="molecule type" value="Genomic_DNA"/>
</dbReference>
<evidence type="ECO:0000256" key="4">
    <source>
        <dbReference type="ARBA" id="ARBA00022989"/>
    </source>
</evidence>
<organism evidence="9 10">
    <name type="scientific">Pseudoclavibacter caeni</name>
    <dbReference type="NCBI Taxonomy" id="908846"/>
    <lineage>
        <taxon>Bacteria</taxon>
        <taxon>Bacillati</taxon>
        <taxon>Actinomycetota</taxon>
        <taxon>Actinomycetes</taxon>
        <taxon>Micrococcales</taxon>
        <taxon>Microbacteriaceae</taxon>
        <taxon>Pseudoclavibacter</taxon>
    </lineage>
</organism>
<dbReference type="OrthoDB" id="9777044at2"/>